<dbReference type="AlphaFoldDB" id="A0A1H9PCJ3"/>
<protein>
    <recommendedName>
        <fullName evidence="4">Transmembrane protein (PGPGW)</fullName>
    </recommendedName>
</protein>
<feature type="transmembrane region" description="Helical" evidence="1">
    <location>
        <begin position="39"/>
        <end position="62"/>
    </location>
</feature>
<organism evidence="2 3">
    <name type="scientific">Tranquillimonas rosea</name>
    <dbReference type="NCBI Taxonomy" id="641238"/>
    <lineage>
        <taxon>Bacteria</taxon>
        <taxon>Pseudomonadati</taxon>
        <taxon>Pseudomonadota</taxon>
        <taxon>Alphaproteobacteria</taxon>
        <taxon>Rhodobacterales</taxon>
        <taxon>Roseobacteraceae</taxon>
        <taxon>Tranquillimonas</taxon>
    </lineage>
</organism>
<dbReference type="EMBL" id="FOGU01000001">
    <property type="protein sequence ID" value="SER45293.1"/>
    <property type="molecule type" value="Genomic_DNA"/>
</dbReference>
<evidence type="ECO:0000313" key="3">
    <source>
        <dbReference type="Proteomes" id="UP000198885"/>
    </source>
</evidence>
<evidence type="ECO:0008006" key="4">
    <source>
        <dbReference type="Google" id="ProtNLM"/>
    </source>
</evidence>
<feature type="transmembrane region" description="Helical" evidence="1">
    <location>
        <begin position="68"/>
        <end position="87"/>
    </location>
</feature>
<reference evidence="2 3" key="1">
    <citation type="submission" date="2016-10" db="EMBL/GenBank/DDBJ databases">
        <authorList>
            <person name="de Groot N.N."/>
        </authorList>
    </citation>
    <scope>NUCLEOTIDE SEQUENCE [LARGE SCALE GENOMIC DNA]</scope>
    <source>
        <strain evidence="2 3">DSM 23042</strain>
    </source>
</reference>
<name>A0A1H9PCJ3_9RHOB</name>
<keyword evidence="1" id="KW-0812">Transmembrane</keyword>
<evidence type="ECO:0000256" key="1">
    <source>
        <dbReference type="SAM" id="Phobius"/>
    </source>
</evidence>
<evidence type="ECO:0000313" key="2">
    <source>
        <dbReference type="EMBL" id="SER45293.1"/>
    </source>
</evidence>
<keyword evidence="3" id="KW-1185">Reference proteome</keyword>
<keyword evidence="1" id="KW-0472">Membrane</keyword>
<dbReference type="Proteomes" id="UP000198885">
    <property type="component" value="Unassembled WGS sequence"/>
</dbReference>
<gene>
    <name evidence="2" type="ORF">SAMN04490244_10198</name>
</gene>
<accession>A0A1H9PCJ3</accession>
<dbReference type="OrthoDB" id="5959103at2"/>
<keyword evidence="1" id="KW-1133">Transmembrane helix</keyword>
<dbReference type="RefSeq" id="WP_092686801.1">
    <property type="nucleotide sequence ID" value="NZ_FOGU01000001.1"/>
</dbReference>
<proteinExistence type="predicted"/>
<sequence length="107" mass="12239">MDKNERRLHRQVDALGRAVPAARRPIRTMAGPRRRWLRIPLGVALVLGGIFSILPVLGLWMLPLGLLLLAYDLPMLRPTVVRGAIWIRRKMPARFRRGRTGRLADED</sequence>